<dbReference type="AlphaFoldDB" id="A0A1U7NQE1"/>
<protein>
    <submittedName>
        <fullName evidence="2">Uncharacterized protein</fullName>
    </submittedName>
</protein>
<comment type="caution">
    <text evidence="2">The sequence shown here is derived from an EMBL/GenBank/DDBJ whole genome shotgun (WGS) entry which is preliminary data.</text>
</comment>
<feature type="transmembrane region" description="Helical" evidence="1">
    <location>
        <begin position="63"/>
        <end position="82"/>
    </location>
</feature>
<evidence type="ECO:0000256" key="1">
    <source>
        <dbReference type="SAM" id="Phobius"/>
    </source>
</evidence>
<dbReference type="GeneID" id="78274556"/>
<evidence type="ECO:0000313" key="3">
    <source>
        <dbReference type="Proteomes" id="UP000186705"/>
    </source>
</evidence>
<dbReference type="EMBL" id="MPKA01000034">
    <property type="protein sequence ID" value="OLU47851.1"/>
    <property type="molecule type" value="Genomic_DNA"/>
</dbReference>
<keyword evidence="1" id="KW-0472">Membrane</keyword>
<accession>A0A1U7NQE1</accession>
<name>A0A1U7NQE1_9FIRM</name>
<organism evidence="2 3">
    <name type="scientific">Dubosiella newyorkensis</name>
    <dbReference type="NCBI Taxonomy" id="1862672"/>
    <lineage>
        <taxon>Bacteria</taxon>
        <taxon>Bacillati</taxon>
        <taxon>Bacillota</taxon>
        <taxon>Erysipelotrichia</taxon>
        <taxon>Erysipelotrichales</taxon>
        <taxon>Erysipelotrichaceae</taxon>
        <taxon>Dubosiella</taxon>
    </lineage>
</organism>
<proteinExistence type="predicted"/>
<gene>
    <name evidence="2" type="ORF">BO225_01130</name>
</gene>
<dbReference type="STRING" id="1862672.BO225_01130"/>
<reference evidence="2 3" key="1">
    <citation type="submission" date="2016-11" db="EMBL/GenBank/DDBJ databases">
        <title>Description of two novel members of the family Erysipelotrichaceae: Ileibacterium lipovorans gen. nov., sp. nov. and Dubosiella newyorkensis, gen. nov., sp. nov.</title>
        <authorList>
            <person name="Cox L.M."/>
            <person name="Sohn J."/>
            <person name="Tyrrell K.L."/>
            <person name="Citron D.M."/>
            <person name="Lawson P.A."/>
            <person name="Patel N.B."/>
            <person name="Iizumi T."/>
            <person name="Perez-Perez G.I."/>
            <person name="Goldstein E.J."/>
            <person name="Blaser M.J."/>
        </authorList>
    </citation>
    <scope>NUCLEOTIDE SEQUENCE [LARGE SCALE GENOMIC DNA]</scope>
    <source>
        <strain evidence="2 3">NYU-BL-A4</strain>
    </source>
</reference>
<feature type="transmembrane region" description="Helical" evidence="1">
    <location>
        <begin position="9"/>
        <end position="28"/>
    </location>
</feature>
<feature type="transmembrane region" description="Helical" evidence="1">
    <location>
        <begin position="34"/>
        <end position="56"/>
    </location>
</feature>
<keyword evidence="3" id="KW-1185">Reference proteome</keyword>
<sequence>MHSNNRSSILYAGIFLFLYSLFALILMLRSSLFPGLTILQVSIVVVLSDFTILLFAKNHKIAWIFYGLILILISVFISRLYIVDQELKVLQPSIANQFEIRTLYAKTQDPVLNTIGFLSQDEKELEERSALFSNIERISFSSKKELFDALDQNKIQGVVIDPSQSEKGLVALESFAYSIPEFGPVKNVDLLKNISTILIKDKNGFSLLQIDPSHHSLLVRKHLSSFDQKSCQNSLGSMQACSEEELALPINYAIDLKIEELDFFQWQRIPLFWNPNLDQENVLTNMSASSMKDLFLLPLDTYSNITR</sequence>
<keyword evidence="1" id="KW-0812">Transmembrane</keyword>
<evidence type="ECO:0000313" key="2">
    <source>
        <dbReference type="EMBL" id="OLU47851.1"/>
    </source>
</evidence>
<dbReference type="RefSeq" id="WP_076340457.1">
    <property type="nucleotide sequence ID" value="NZ_CANTAN010000012.1"/>
</dbReference>
<dbReference type="Proteomes" id="UP000186705">
    <property type="component" value="Unassembled WGS sequence"/>
</dbReference>
<keyword evidence="1" id="KW-1133">Transmembrane helix</keyword>